<organism evidence="2 3">
    <name type="scientific">Candidatus Methylopumilus universalis</name>
    <dbReference type="NCBI Taxonomy" id="2588536"/>
    <lineage>
        <taxon>Bacteria</taxon>
        <taxon>Pseudomonadati</taxon>
        <taxon>Pseudomonadota</taxon>
        <taxon>Betaproteobacteria</taxon>
        <taxon>Nitrosomonadales</taxon>
        <taxon>Methylophilaceae</taxon>
        <taxon>Candidatus Methylopumilus</taxon>
    </lineage>
</organism>
<dbReference type="InterPro" id="IPR039143">
    <property type="entry name" value="GNPNAT1-like"/>
</dbReference>
<dbReference type="PANTHER" id="PTHR13355">
    <property type="entry name" value="GLUCOSAMINE 6-PHOSPHATE N-ACETYLTRANSFERASE"/>
    <property type="match status" value="1"/>
</dbReference>
<dbReference type="Proteomes" id="UP000312702">
    <property type="component" value="Chromosome"/>
</dbReference>
<dbReference type="EMBL" id="CP040973">
    <property type="protein sequence ID" value="QDC61787.1"/>
    <property type="molecule type" value="Genomic_DNA"/>
</dbReference>
<dbReference type="InterPro" id="IPR016181">
    <property type="entry name" value="Acyl_CoA_acyltransferase"/>
</dbReference>
<gene>
    <name evidence="2" type="ORF">FIT74_06565</name>
</gene>
<dbReference type="PROSITE" id="PS51186">
    <property type="entry name" value="GNAT"/>
    <property type="match status" value="1"/>
</dbReference>
<dbReference type="CDD" id="cd04301">
    <property type="entry name" value="NAT_SF"/>
    <property type="match status" value="1"/>
</dbReference>
<accession>A0ABX5VVT6</accession>
<feature type="domain" description="N-acetyltransferase" evidence="1">
    <location>
        <begin position="5"/>
        <end position="144"/>
    </location>
</feature>
<name>A0ABX5VVT6_9PROT</name>
<dbReference type="InterPro" id="IPR000182">
    <property type="entry name" value="GNAT_dom"/>
</dbReference>
<proteinExistence type="predicted"/>
<dbReference type="SUPFAM" id="SSF55729">
    <property type="entry name" value="Acyl-CoA N-acyltransferases (Nat)"/>
    <property type="match status" value="1"/>
</dbReference>
<evidence type="ECO:0000313" key="3">
    <source>
        <dbReference type="Proteomes" id="UP000312702"/>
    </source>
</evidence>
<protein>
    <submittedName>
        <fullName evidence="2">GNAT family N-acetyltransferase</fullName>
    </submittedName>
</protein>
<reference evidence="2 3" key="1">
    <citation type="journal article" date="2019" name="ISME J.">
        <title>Evolution in action: habitat transition from sediment to the pelagial leads to genome streamlining in Methylophilaceae.</title>
        <authorList>
            <person name="Salcher M."/>
            <person name="Schaefle D."/>
            <person name="Kaspar M."/>
            <person name="Neuenschwander S.M."/>
            <person name="Ghai R."/>
        </authorList>
    </citation>
    <scope>NUCLEOTIDE SEQUENCE [LARGE SCALE GENOMIC DNA]</scope>
    <source>
        <strain evidence="2 3">MMS-VI-25</strain>
    </source>
</reference>
<sequence>MKNNLKIEIVKWIDGLSQLKNIREKVFIQEQKVTPQLEWDGMDEKAIHFLVFNDKAAIGCARAIVIKDHMQLGRMAVLKEYRGQGIGSALLEKAMTIAKLNQLSAIYISAQCHAIDFYKKFGFEVKSDIYLDAEIPHRDMTLDF</sequence>
<dbReference type="Gene3D" id="3.40.630.30">
    <property type="match status" value="1"/>
</dbReference>
<dbReference type="RefSeq" id="WP_139884882.1">
    <property type="nucleotide sequence ID" value="NZ_CP040973.1"/>
</dbReference>
<evidence type="ECO:0000259" key="1">
    <source>
        <dbReference type="PROSITE" id="PS51186"/>
    </source>
</evidence>
<evidence type="ECO:0000313" key="2">
    <source>
        <dbReference type="EMBL" id="QDC61787.1"/>
    </source>
</evidence>
<keyword evidence="3" id="KW-1185">Reference proteome</keyword>
<dbReference type="PANTHER" id="PTHR13355:SF11">
    <property type="entry name" value="GLUCOSAMINE 6-PHOSPHATE N-ACETYLTRANSFERASE"/>
    <property type="match status" value="1"/>
</dbReference>
<dbReference type="Pfam" id="PF00583">
    <property type="entry name" value="Acetyltransf_1"/>
    <property type="match status" value="1"/>
</dbReference>